<name>A0A0R1UG87_9LACO</name>
<dbReference type="PANTHER" id="PTHR39178:SF1">
    <property type="entry name" value="RIBOSOMAL-PROCESSING CYSTEINE PROTEASE PRP"/>
    <property type="match status" value="1"/>
</dbReference>
<dbReference type="Gene3D" id="3.30.70.1490">
    <property type="entry name" value="Cysteine protease Prp"/>
    <property type="match status" value="1"/>
</dbReference>
<dbReference type="InterPro" id="IPR036764">
    <property type="entry name" value="Peptidase_Prp_sf"/>
</dbReference>
<evidence type="ECO:0000256" key="5">
    <source>
        <dbReference type="ARBA" id="ARBA00044503"/>
    </source>
</evidence>
<protein>
    <recommendedName>
        <fullName evidence="6">Ribosomal processing cysteine protease Prp</fullName>
    </recommendedName>
</protein>
<dbReference type="Pfam" id="PF04327">
    <property type="entry name" value="Peptidase_Prp"/>
    <property type="match status" value="1"/>
</dbReference>
<dbReference type="InterPro" id="IPR007422">
    <property type="entry name" value="Peptidase_Prp"/>
</dbReference>
<sequence length="107" mass="11958">MIKTAFYLKDQKITRFKMTGHADFATEGLDIVCAGVSALAINTVNSLERFTSQVPQVQSDNVNGGYLEVTEVGMDEKSQLLLAAFQNGIIDIAERYDQYIEVKMFEI</sequence>
<evidence type="ECO:0000256" key="1">
    <source>
        <dbReference type="ARBA" id="ARBA00022517"/>
    </source>
</evidence>
<dbReference type="GO" id="GO:0006508">
    <property type="term" value="P:proteolysis"/>
    <property type="evidence" value="ECO:0007669"/>
    <property type="project" value="UniProtKB-KW"/>
</dbReference>
<evidence type="ECO:0000256" key="6">
    <source>
        <dbReference type="ARBA" id="ARBA00044538"/>
    </source>
</evidence>
<comment type="similarity">
    <text evidence="5">Belongs to the Prp family.</text>
</comment>
<comment type="caution">
    <text evidence="7">The sequence shown here is derived from an EMBL/GenBank/DDBJ whole genome shotgun (WGS) entry which is preliminary data.</text>
</comment>
<keyword evidence="2" id="KW-0645">Protease</keyword>
<organism evidence="7 8">
    <name type="scientific">Limosilactobacillus ingluviei DSM 15946</name>
    <dbReference type="NCBI Taxonomy" id="1423760"/>
    <lineage>
        <taxon>Bacteria</taxon>
        <taxon>Bacillati</taxon>
        <taxon>Bacillota</taxon>
        <taxon>Bacilli</taxon>
        <taxon>Lactobacillales</taxon>
        <taxon>Lactobacillaceae</taxon>
        <taxon>Limosilactobacillus</taxon>
    </lineage>
</organism>
<evidence type="ECO:0000313" key="8">
    <source>
        <dbReference type="Proteomes" id="UP000050816"/>
    </source>
</evidence>
<proteinExistence type="inferred from homology"/>
<evidence type="ECO:0000256" key="4">
    <source>
        <dbReference type="ARBA" id="ARBA00022807"/>
    </source>
</evidence>
<keyword evidence="4" id="KW-0788">Thiol protease</keyword>
<gene>
    <name evidence="7" type="ORF">FC43_GL001611</name>
</gene>
<dbReference type="PATRIC" id="fig|1423760.3.peg.1684"/>
<reference evidence="7 8" key="1">
    <citation type="journal article" date="2015" name="Genome Announc.">
        <title>Expanding the biotechnology potential of lactobacilli through comparative genomics of 213 strains and associated genera.</title>
        <authorList>
            <person name="Sun Z."/>
            <person name="Harris H.M."/>
            <person name="McCann A."/>
            <person name="Guo C."/>
            <person name="Argimon S."/>
            <person name="Zhang W."/>
            <person name="Yang X."/>
            <person name="Jeffery I.B."/>
            <person name="Cooney J.C."/>
            <person name="Kagawa T.F."/>
            <person name="Liu W."/>
            <person name="Song Y."/>
            <person name="Salvetti E."/>
            <person name="Wrobel A."/>
            <person name="Rasinkangas P."/>
            <person name="Parkhill J."/>
            <person name="Rea M.C."/>
            <person name="O'Sullivan O."/>
            <person name="Ritari J."/>
            <person name="Douillard F.P."/>
            <person name="Paul Ross R."/>
            <person name="Yang R."/>
            <person name="Briner A.E."/>
            <person name="Felis G.E."/>
            <person name="de Vos W.M."/>
            <person name="Barrangou R."/>
            <person name="Klaenhammer T.R."/>
            <person name="Caufield P.W."/>
            <person name="Cui Y."/>
            <person name="Zhang H."/>
            <person name="O'Toole P.W."/>
        </authorList>
    </citation>
    <scope>NUCLEOTIDE SEQUENCE [LARGE SCALE GENOMIC DNA]</scope>
    <source>
        <strain evidence="7 8">DSM 15946</strain>
    </source>
</reference>
<keyword evidence="3" id="KW-0378">Hydrolase</keyword>
<dbReference type="CDD" id="cd16332">
    <property type="entry name" value="Prp-like"/>
    <property type="match status" value="1"/>
</dbReference>
<dbReference type="Proteomes" id="UP000050816">
    <property type="component" value="Unassembled WGS sequence"/>
</dbReference>
<keyword evidence="1" id="KW-0690">Ribosome biogenesis</keyword>
<dbReference type="GO" id="GO:0008234">
    <property type="term" value="F:cysteine-type peptidase activity"/>
    <property type="evidence" value="ECO:0007669"/>
    <property type="project" value="UniProtKB-KW"/>
</dbReference>
<dbReference type="SUPFAM" id="SSF118010">
    <property type="entry name" value="TM1457-like"/>
    <property type="match status" value="1"/>
</dbReference>
<accession>A0A0R1UG87</accession>
<dbReference type="GO" id="GO:0042254">
    <property type="term" value="P:ribosome biogenesis"/>
    <property type="evidence" value="ECO:0007669"/>
    <property type="project" value="UniProtKB-KW"/>
</dbReference>
<dbReference type="RefSeq" id="WP_056954879.1">
    <property type="nucleotide sequence ID" value="NZ_AZFK01000042.1"/>
</dbReference>
<dbReference type="PANTHER" id="PTHR39178">
    <property type="entry name" value="HYPOTHETICAL RIBOSOME-ASSOCIATED PROTEIN"/>
    <property type="match status" value="1"/>
</dbReference>
<evidence type="ECO:0000313" key="7">
    <source>
        <dbReference type="EMBL" id="KRL89765.1"/>
    </source>
</evidence>
<dbReference type="AlphaFoldDB" id="A0A0R1UG87"/>
<evidence type="ECO:0000256" key="2">
    <source>
        <dbReference type="ARBA" id="ARBA00022670"/>
    </source>
</evidence>
<dbReference type="EMBL" id="AZFK01000042">
    <property type="protein sequence ID" value="KRL89765.1"/>
    <property type="molecule type" value="Genomic_DNA"/>
</dbReference>
<evidence type="ECO:0000256" key="3">
    <source>
        <dbReference type="ARBA" id="ARBA00022801"/>
    </source>
</evidence>